<comment type="PTM">
    <text evidence="3">The conversion to 3-oxoalanine (also known as C-formylglycine, FGly), of a serine or cysteine residue in prokaryotes and of a cysteine residue in eukaryotes, is critical for catalytic activity.</text>
</comment>
<reference evidence="6" key="2">
    <citation type="submission" date="2019-11" db="EMBL/GenBank/DDBJ databases">
        <authorList>
            <person name="Feng L."/>
        </authorList>
    </citation>
    <scope>NUCLEOTIDE SEQUENCE</scope>
    <source>
        <strain evidence="6">BfaecisLFYP10</strain>
    </source>
</reference>
<dbReference type="SUPFAM" id="SSF53649">
    <property type="entry name" value="Alkaline phosphatase-like"/>
    <property type="match status" value="1"/>
</dbReference>
<dbReference type="InterPro" id="IPR017850">
    <property type="entry name" value="Alkaline_phosphatase_core_sf"/>
</dbReference>
<dbReference type="Proteomes" id="UP000095606">
    <property type="component" value="Unassembled WGS sequence"/>
</dbReference>
<comment type="similarity">
    <text evidence="1">Belongs to the sulfatase family.</text>
</comment>
<dbReference type="Gene3D" id="3.40.720.10">
    <property type="entry name" value="Alkaline Phosphatase, subunit A"/>
    <property type="match status" value="1"/>
</dbReference>
<evidence type="ECO:0000259" key="4">
    <source>
        <dbReference type="Pfam" id="PF00884"/>
    </source>
</evidence>
<evidence type="ECO:0000256" key="2">
    <source>
        <dbReference type="ARBA" id="ARBA00022801"/>
    </source>
</evidence>
<gene>
    <name evidence="6" type="ORF">BFLFYP10_05196</name>
    <name evidence="5" type="ORF">ERS852461_01777</name>
</gene>
<dbReference type="Gene3D" id="3.30.1120.10">
    <property type="match status" value="1"/>
</dbReference>
<dbReference type="EC" id="3.1.6.1" evidence="5 6"/>
<feature type="domain" description="Sulfatase N-terminal" evidence="4">
    <location>
        <begin position="56"/>
        <end position="407"/>
    </location>
</feature>
<feature type="modified residue" description="3-oxoalanine (Ser)" evidence="3">
    <location>
        <position position="115"/>
    </location>
</feature>
<evidence type="ECO:0000313" key="7">
    <source>
        <dbReference type="Proteomes" id="UP000095606"/>
    </source>
</evidence>
<protein>
    <submittedName>
        <fullName evidence="5 6">Arylsulfatase</fullName>
        <ecNumber evidence="5 6">3.1.6.1</ecNumber>
    </submittedName>
</protein>
<proteinExistence type="inferred from homology"/>
<dbReference type="GO" id="GO:0004065">
    <property type="term" value="F:arylsulfatase activity"/>
    <property type="evidence" value="ECO:0007669"/>
    <property type="project" value="UniProtKB-EC"/>
</dbReference>
<accession>A0A174KAJ0</accession>
<dbReference type="PANTHER" id="PTHR42693">
    <property type="entry name" value="ARYLSULFATASE FAMILY MEMBER"/>
    <property type="match status" value="1"/>
</dbReference>
<dbReference type="InterPro" id="IPR000917">
    <property type="entry name" value="Sulfatase_N"/>
</dbReference>
<evidence type="ECO:0000256" key="1">
    <source>
        <dbReference type="ARBA" id="ARBA00008779"/>
    </source>
</evidence>
<dbReference type="EMBL" id="CZAE01000007">
    <property type="protein sequence ID" value="CUP06808.1"/>
    <property type="molecule type" value="Genomic_DNA"/>
</dbReference>
<evidence type="ECO:0000313" key="5">
    <source>
        <dbReference type="EMBL" id="CUP06808.1"/>
    </source>
</evidence>
<dbReference type="InterPro" id="IPR050738">
    <property type="entry name" value="Sulfatase"/>
</dbReference>
<sequence length="539" mass="61428">MNRKELFVAPKQVGALTVIPCIMTIKSVNFLMGGLALFAAQGCKSPKQVAEQAEHPNIIYVFPDQYRNQAMGFWNQEDFRDKVNFRADPVHTPNLDAFARESVVLTSAQSNCPLSSPHRGMLLTGMYPNRSGVPLNCNSTRPISSLRDDAECIGDVFSKAGYDCAYFGKLHADFPTPNDPENPGQYVETQRPVWDAYTPKERRHGFNYWYSYGTFDEHKNPHYWDTDGKRHDPKEWSPLHESGKVVSYLRNEGNVRDTKKPFFIMVGMNPPHSPYRSLNDCEEQDFNLYKDQPLDSLLIRPNVDLKMKKAESVRYYFASVTGVDRAFGQILETLKELGLDKNTVVIFASDHGETMCSQRTDDPKNSPYSESMNIPFLVRFLGKIQPRVDDLLLSAPDIMPTVLGLCGLGDSIPSEVQGRNFAPLFFDEKAEIVRPAGALYIQNLDGEKDEKGLVQSYFPSSRGIKTAQYTLALYIDRDTRQLKKSLLFDDLKDPYQLNNLPLEENKEVVEQLYREMGAMLKEIDDPWYTEKILSDRIPY</sequence>
<dbReference type="PANTHER" id="PTHR42693:SF53">
    <property type="entry name" value="ENDO-4-O-SULFATASE"/>
    <property type="match status" value="1"/>
</dbReference>
<name>A0A174KAJ0_9BACE</name>
<organism evidence="5 7">
    <name type="scientific">Bacteroides faecis</name>
    <dbReference type="NCBI Taxonomy" id="674529"/>
    <lineage>
        <taxon>Bacteria</taxon>
        <taxon>Pseudomonadati</taxon>
        <taxon>Bacteroidota</taxon>
        <taxon>Bacteroidia</taxon>
        <taxon>Bacteroidales</taxon>
        <taxon>Bacteroidaceae</taxon>
        <taxon>Bacteroides</taxon>
    </lineage>
</organism>
<dbReference type="AlphaFoldDB" id="A0A174KAJ0"/>
<dbReference type="CDD" id="cd16034">
    <property type="entry name" value="sulfatase_like"/>
    <property type="match status" value="1"/>
</dbReference>
<evidence type="ECO:0000256" key="3">
    <source>
        <dbReference type="PIRSR" id="PIRSR600917-52"/>
    </source>
</evidence>
<keyword evidence="2 5" id="KW-0378">Hydrolase</keyword>
<reference evidence="5 7" key="1">
    <citation type="submission" date="2015-09" db="EMBL/GenBank/DDBJ databases">
        <authorList>
            <consortium name="Pathogen Informatics"/>
        </authorList>
    </citation>
    <scope>NUCLEOTIDE SEQUENCE [LARGE SCALE GENOMIC DNA]</scope>
    <source>
        <strain evidence="5 7">2789STDY5834846</strain>
    </source>
</reference>
<dbReference type="Pfam" id="PF00884">
    <property type="entry name" value="Sulfatase"/>
    <property type="match status" value="1"/>
</dbReference>
<evidence type="ECO:0000313" key="6">
    <source>
        <dbReference type="EMBL" id="VYS77930.1"/>
    </source>
</evidence>
<accession>A0A6N2RDW9</accession>
<dbReference type="EMBL" id="CACRSZ010000006">
    <property type="protein sequence ID" value="VYS77930.1"/>
    <property type="molecule type" value="Genomic_DNA"/>
</dbReference>